<keyword evidence="2" id="KW-0472">Membrane</keyword>
<keyword evidence="2" id="KW-0812">Transmembrane</keyword>
<feature type="domain" description="Mce/MlaD" evidence="3">
    <location>
        <begin position="105"/>
        <end position="179"/>
    </location>
</feature>
<accession>J1S703</accession>
<dbReference type="PATRIC" id="fig|1160718.3.peg.2570"/>
<dbReference type="Pfam" id="PF11887">
    <property type="entry name" value="Mce4_CUP1"/>
    <property type="match status" value="1"/>
</dbReference>
<dbReference type="PANTHER" id="PTHR33371">
    <property type="entry name" value="INTERMEMBRANE PHOSPHOLIPID TRANSPORT SYSTEM BINDING PROTEIN MLAD-RELATED"/>
    <property type="match status" value="1"/>
</dbReference>
<dbReference type="InterPro" id="IPR005693">
    <property type="entry name" value="Mce"/>
</dbReference>
<gene>
    <name evidence="5" type="ORF">SU9_12687</name>
</gene>
<evidence type="ECO:0000256" key="1">
    <source>
        <dbReference type="SAM" id="MobiDB-lite"/>
    </source>
</evidence>
<dbReference type="STRING" id="1160718.SU9_12687"/>
<dbReference type="AlphaFoldDB" id="J1S703"/>
<dbReference type="eggNOG" id="COG1463">
    <property type="taxonomic scope" value="Bacteria"/>
</dbReference>
<dbReference type="Pfam" id="PF02470">
    <property type="entry name" value="MlaD"/>
    <property type="match status" value="1"/>
</dbReference>
<proteinExistence type="predicted"/>
<protein>
    <submittedName>
        <fullName evidence="5">Mce-related protein</fullName>
    </submittedName>
</protein>
<dbReference type="InterPro" id="IPR003399">
    <property type="entry name" value="Mce/MlaD"/>
</dbReference>
<evidence type="ECO:0000256" key="2">
    <source>
        <dbReference type="SAM" id="Phobius"/>
    </source>
</evidence>
<dbReference type="HOGENOM" id="CLU_044068_0_1_11"/>
<reference evidence="5" key="1">
    <citation type="journal article" date="2012" name="J. Bacteriol.">
        <title>Genome Sequence of Streptomyces auratus Strain AGR0001, a Phoslactomycin-Producing Actinomycete.</title>
        <authorList>
            <person name="Han X."/>
            <person name="Li M."/>
            <person name="Ding Z."/>
            <person name="Zhao J."/>
            <person name="Ji K."/>
            <person name="Wen M."/>
            <person name="Lu T."/>
        </authorList>
    </citation>
    <scope>NUCLEOTIDE SEQUENCE [LARGE SCALE GENOMIC DNA]</scope>
    <source>
        <strain evidence="5">AGR0001</strain>
    </source>
</reference>
<evidence type="ECO:0000259" key="3">
    <source>
        <dbReference type="Pfam" id="PF02470"/>
    </source>
</evidence>
<feature type="region of interest" description="Disordered" evidence="1">
    <location>
        <begin position="1"/>
        <end position="52"/>
    </location>
</feature>
<evidence type="ECO:0000313" key="5">
    <source>
        <dbReference type="EMBL" id="EJJ06617.1"/>
    </source>
</evidence>
<name>J1S703_9ACTN</name>
<dbReference type="InterPro" id="IPR024516">
    <property type="entry name" value="Mce_C"/>
</dbReference>
<feature type="transmembrane region" description="Helical" evidence="2">
    <location>
        <begin position="81"/>
        <end position="100"/>
    </location>
</feature>
<feature type="domain" description="Mammalian cell entry C-terminal" evidence="4">
    <location>
        <begin position="187"/>
        <end position="362"/>
    </location>
</feature>
<dbReference type="GO" id="GO:0005576">
    <property type="term" value="C:extracellular region"/>
    <property type="evidence" value="ECO:0007669"/>
    <property type="project" value="TreeGrafter"/>
</dbReference>
<organism evidence="5">
    <name type="scientific">Streptomyces auratus AGR0001</name>
    <dbReference type="NCBI Taxonomy" id="1160718"/>
    <lineage>
        <taxon>Bacteria</taxon>
        <taxon>Bacillati</taxon>
        <taxon>Actinomycetota</taxon>
        <taxon>Actinomycetes</taxon>
        <taxon>Kitasatosporales</taxon>
        <taxon>Streptomycetaceae</taxon>
        <taxon>Streptomyces</taxon>
    </lineage>
</organism>
<keyword evidence="2" id="KW-1133">Transmembrane helix</keyword>
<dbReference type="NCBIfam" id="TIGR00996">
    <property type="entry name" value="Mtu_fam_mce"/>
    <property type="match status" value="1"/>
</dbReference>
<sequence length="454" mass="48733">MQRPRWTFLPQGRTGRVPQGRTDRTDTPVRVPTNRPPNRPSSRPRRGSLQRPRWTFLPQRRTGRLSQGRTRRLSQGRIRRVVALGTVLCLLVAGLTVAFWPKPDPVKVTAYFPRTVGIYPGSDVRVLGIPIGEVKSVTPQGRRVRVEMEYEAGRKVPAGAKAAIVNSSVVSDRYVQMLPVYRGGPAMKSGAVIPEERTAVPVELDRIFDSLHTTSEALGPRGANKNGALSRLIGVSADNLKGNGRNLNQTIKDVSQALTTLSDGRKDMFGTVKNLQVFTAALAADDDSVRSFNDSLATTAHQLSGERKDLAEAFKNLSVALKDVSGFVHGNKKALTRNVKGLSEVTRVLVKQRAALEELMDVAPAGLGNLAHAYNPASGTLDTRNNAEQPQDPAGLMCALLRTAGEKSDCHDLGKLFGGLPKLPTANSLTGAVPSAPGVATTDKTLGGILGAQA</sequence>
<comment type="caution">
    <text evidence="5">The sequence shown here is derived from an EMBL/GenBank/DDBJ whole genome shotgun (WGS) entry which is preliminary data.</text>
</comment>
<dbReference type="InterPro" id="IPR052336">
    <property type="entry name" value="MlaD_Phospholipid_Transporter"/>
</dbReference>
<dbReference type="EMBL" id="AJGV01000083">
    <property type="protein sequence ID" value="EJJ06617.1"/>
    <property type="molecule type" value="Genomic_DNA"/>
</dbReference>
<evidence type="ECO:0000259" key="4">
    <source>
        <dbReference type="Pfam" id="PF11887"/>
    </source>
</evidence>
<dbReference type="PANTHER" id="PTHR33371:SF4">
    <property type="entry name" value="INTERMEMBRANE PHOSPHOLIPID TRANSPORT SYSTEM BINDING PROTEIN MLAD"/>
    <property type="match status" value="1"/>
</dbReference>